<feature type="repeat" description="TPR" evidence="16">
    <location>
        <begin position="170"/>
        <end position="203"/>
    </location>
</feature>
<dbReference type="SUPFAM" id="SSF54534">
    <property type="entry name" value="FKBP-like"/>
    <property type="match status" value="1"/>
</dbReference>
<dbReference type="PROSITE" id="PS50005">
    <property type="entry name" value="TPR"/>
    <property type="match status" value="1"/>
</dbReference>
<keyword evidence="8 18" id="KW-1133">Transmembrane helix</keyword>
<dbReference type="SMART" id="SM00063">
    <property type="entry name" value="FRI"/>
    <property type="match status" value="1"/>
</dbReference>
<evidence type="ECO:0000256" key="12">
    <source>
        <dbReference type="ARBA" id="ARBA00023170"/>
    </source>
</evidence>
<evidence type="ECO:0000259" key="19">
    <source>
        <dbReference type="PROSITE" id="PS50038"/>
    </source>
</evidence>
<feature type="transmembrane region" description="Helical" evidence="18">
    <location>
        <begin position="698"/>
        <end position="720"/>
    </location>
</feature>
<feature type="disulfide bond" evidence="14">
    <location>
        <begin position="311"/>
        <end position="335"/>
    </location>
</feature>
<keyword evidence="5" id="KW-0879">Wnt signaling pathway</keyword>
<evidence type="ECO:0000256" key="16">
    <source>
        <dbReference type="PROSITE-ProRule" id="PRU00339"/>
    </source>
</evidence>
<feature type="domain" description="PPIase FKBP-type" evidence="20">
    <location>
        <begin position="4"/>
        <end position="93"/>
    </location>
</feature>
<evidence type="ECO:0000256" key="10">
    <source>
        <dbReference type="ARBA" id="ARBA00023136"/>
    </source>
</evidence>
<keyword evidence="23" id="KW-1185">Reference proteome</keyword>
<keyword evidence="9" id="KW-0297">G-protein coupled receptor</keyword>
<accession>A0AAD8YWC5</accession>
<dbReference type="PRINTS" id="PR00489">
    <property type="entry name" value="FRIZZLED"/>
</dbReference>
<evidence type="ECO:0000256" key="5">
    <source>
        <dbReference type="ARBA" id="ARBA00022687"/>
    </source>
</evidence>
<feature type="transmembrane region" description="Helical" evidence="18">
    <location>
        <begin position="641"/>
        <end position="662"/>
    </location>
</feature>
<dbReference type="InterPro" id="IPR036790">
    <property type="entry name" value="Frizzled_dom_sf"/>
</dbReference>
<dbReference type="InterPro" id="IPR015526">
    <property type="entry name" value="Frizzled/SFRP"/>
</dbReference>
<dbReference type="PROSITE" id="PS50261">
    <property type="entry name" value="G_PROTEIN_RECEP_F2_4"/>
    <property type="match status" value="1"/>
</dbReference>
<dbReference type="Pfam" id="PF00254">
    <property type="entry name" value="FKBP_C"/>
    <property type="match status" value="1"/>
</dbReference>
<dbReference type="InterPro" id="IPR017981">
    <property type="entry name" value="GPCR_2-like_7TM"/>
</dbReference>
<dbReference type="GO" id="GO:0017147">
    <property type="term" value="F:Wnt-protein binding"/>
    <property type="evidence" value="ECO:0007669"/>
    <property type="project" value="TreeGrafter"/>
</dbReference>
<dbReference type="GO" id="GO:0003755">
    <property type="term" value="F:peptidyl-prolyl cis-trans isomerase activity"/>
    <property type="evidence" value="ECO:0007669"/>
    <property type="project" value="UniProtKB-KW"/>
</dbReference>
<comment type="catalytic activity">
    <reaction evidence="15">
        <text>[protein]-peptidylproline (omega=180) = [protein]-peptidylproline (omega=0)</text>
        <dbReference type="Rhea" id="RHEA:16237"/>
        <dbReference type="Rhea" id="RHEA-COMP:10747"/>
        <dbReference type="Rhea" id="RHEA-COMP:10748"/>
        <dbReference type="ChEBI" id="CHEBI:83833"/>
        <dbReference type="ChEBI" id="CHEBI:83834"/>
        <dbReference type="EC" id="5.2.1.8"/>
    </reaction>
</comment>
<dbReference type="Gene3D" id="1.20.1070.10">
    <property type="entry name" value="Rhodopsin 7-helix transmembrane proteins"/>
    <property type="match status" value="1"/>
</dbReference>
<dbReference type="PANTHER" id="PTHR11309:SF79">
    <property type="entry name" value="FRIZZLED-9"/>
    <property type="match status" value="1"/>
</dbReference>
<dbReference type="SUPFAM" id="SSF48452">
    <property type="entry name" value="TPR-like"/>
    <property type="match status" value="1"/>
</dbReference>
<dbReference type="Gene3D" id="3.10.50.40">
    <property type="match status" value="1"/>
</dbReference>
<protein>
    <recommendedName>
        <fullName evidence="15">peptidylprolyl isomerase</fullName>
        <ecNumber evidence="15">5.2.1.8</ecNumber>
    </recommendedName>
</protein>
<feature type="disulfide bond" evidence="14">
    <location>
        <begin position="307"/>
        <end position="348"/>
    </location>
</feature>
<feature type="transmembrane region" description="Helical" evidence="18">
    <location>
        <begin position="424"/>
        <end position="448"/>
    </location>
</feature>
<dbReference type="GO" id="GO:0035567">
    <property type="term" value="P:non-canonical Wnt signaling pathway"/>
    <property type="evidence" value="ECO:0007669"/>
    <property type="project" value="TreeGrafter"/>
</dbReference>
<evidence type="ECO:0000256" key="4">
    <source>
        <dbReference type="ARBA" id="ARBA00022475"/>
    </source>
</evidence>
<evidence type="ECO:0000313" key="22">
    <source>
        <dbReference type="EMBL" id="KAK1787238.1"/>
    </source>
</evidence>
<keyword evidence="6 18" id="KW-0812">Transmembrane</keyword>
<dbReference type="InterPro" id="IPR000539">
    <property type="entry name" value="Frizzled/Smoothened_7TM"/>
</dbReference>
<keyword evidence="4" id="KW-1003">Cell membrane</keyword>
<dbReference type="FunFam" id="1.20.1070.10:FF:000020">
    <property type="entry name" value="Frizzled class receptor 10"/>
    <property type="match status" value="1"/>
</dbReference>
<evidence type="ECO:0000259" key="21">
    <source>
        <dbReference type="PROSITE" id="PS50261"/>
    </source>
</evidence>
<evidence type="ECO:0000313" key="23">
    <source>
        <dbReference type="Proteomes" id="UP001239994"/>
    </source>
</evidence>
<evidence type="ECO:0000256" key="13">
    <source>
        <dbReference type="ARBA" id="ARBA00023224"/>
    </source>
</evidence>
<dbReference type="FunFam" id="1.10.2000.10:FF:000007">
    <property type="entry name" value="Frizzled class receptor 10"/>
    <property type="match status" value="1"/>
</dbReference>
<keyword evidence="3" id="KW-0217">Developmental protein</keyword>
<feature type="transmembrane region" description="Helical" evidence="18">
    <location>
        <begin position="460"/>
        <end position="480"/>
    </location>
</feature>
<dbReference type="GO" id="GO:0060070">
    <property type="term" value="P:canonical Wnt signaling pathway"/>
    <property type="evidence" value="ECO:0007669"/>
    <property type="project" value="TreeGrafter"/>
</dbReference>
<evidence type="ECO:0000256" key="11">
    <source>
        <dbReference type="ARBA" id="ARBA00023157"/>
    </source>
</evidence>
<dbReference type="InterPro" id="IPR001179">
    <property type="entry name" value="PPIase_FKBP_dom"/>
</dbReference>
<dbReference type="CDD" id="cd15036">
    <property type="entry name" value="7tmF_FZD9"/>
    <property type="match status" value="1"/>
</dbReference>
<dbReference type="GO" id="GO:0004930">
    <property type="term" value="F:G protein-coupled receptor activity"/>
    <property type="evidence" value="ECO:0007669"/>
    <property type="project" value="UniProtKB-KW"/>
</dbReference>
<name>A0AAD8YWC5_9TELE</name>
<dbReference type="Pfam" id="PF01534">
    <property type="entry name" value="Frizzled"/>
    <property type="match status" value="1"/>
</dbReference>
<feature type="domain" description="G-protein coupled receptors family 2 profile 2" evidence="21">
    <location>
        <begin position="424"/>
        <end position="727"/>
    </location>
</feature>
<evidence type="ECO:0000256" key="7">
    <source>
        <dbReference type="ARBA" id="ARBA00022729"/>
    </source>
</evidence>
<comment type="similarity">
    <text evidence="2">Belongs to the G-protein coupled receptor Fz/Smo family.</text>
</comment>
<keyword evidence="12" id="KW-0675">Receptor</keyword>
<gene>
    <name evidence="22" type="ORF">P4O66_002754</name>
</gene>
<keyword evidence="15" id="KW-0697">Rotamase</keyword>
<keyword evidence="16" id="KW-0802">TPR repeat</keyword>
<evidence type="ECO:0000256" key="6">
    <source>
        <dbReference type="ARBA" id="ARBA00022692"/>
    </source>
</evidence>
<organism evidence="22 23">
    <name type="scientific">Electrophorus voltai</name>
    <dbReference type="NCBI Taxonomy" id="2609070"/>
    <lineage>
        <taxon>Eukaryota</taxon>
        <taxon>Metazoa</taxon>
        <taxon>Chordata</taxon>
        <taxon>Craniata</taxon>
        <taxon>Vertebrata</taxon>
        <taxon>Euteleostomi</taxon>
        <taxon>Actinopterygii</taxon>
        <taxon>Neopterygii</taxon>
        <taxon>Teleostei</taxon>
        <taxon>Ostariophysi</taxon>
        <taxon>Gymnotiformes</taxon>
        <taxon>Gymnotoidei</taxon>
        <taxon>Gymnotidae</taxon>
        <taxon>Electrophorus</taxon>
    </lineage>
</organism>
<evidence type="ECO:0000256" key="8">
    <source>
        <dbReference type="ARBA" id="ARBA00022989"/>
    </source>
</evidence>
<dbReference type="EMBL" id="JAROKS010000023">
    <property type="protein sequence ID" value="KAK1787238.1"/>
    <property type="molecule type" value="Genomic_DNA"/>
</dbReference>
<dbReference type="InterPro" id="IPR046357">
    <property type="entry name" value="PPIase_dom_sf"/>
</dbReference>
<feature type="transmembrane region" description="Helical" evidence="18">
    <location>
        <begin position="554"/>
        <end position="573"/>
    </location>
</feature>
<feature type="disulfide bond" evidence="14">
    <location>
        <begin position="243"/>
        <end position="289"/>
    </location>
</feature>
<dbReference type="Gene3D" id="1.25.40.10">
    <property type="entry name" value="Tetratricopeptide repeat domain"/>
    <property type="match status" value="1"/>
</dbReference>
<dbReference type="PROSITE" id="PS50059">
    <property type="entry name" value="FKBP_PPIASE"/>
    <property type="match status" value="1"/>
</dbReference>
<dbReference type="SMART" id="SM01330">
    <property type="entry name" value="Frizzled"/>
    <property type="match status" value="1"/>
</dbReference>
<evidence type="ECO:0000256" key="9">
    <source>
        <dbReference type="ARBA" id="ARBA00023040"/>
    </source>
</evidence>
<keyword evidence="15" id="KW-0413">Isomerase</keyword>
<dbReference type="GO" id="GO:0005615">
    <property type="term" value="C:extracellular space"/>
    <property type="evidence" value="ECO:0007669"/>
    <property type="project" value="TreeGrafter"/>
</dbReference>
<evidence type="ECO:0000256" key="3">
    <source>
        <dbReference type="ARBA" id="ARBA00022473"/>
    </source>
</evidence>
<dbReference type="Pfam" id="PF01392">
    <property type="entry name" value="Fz"/>
    <property type="match status" value="1"/>
</dbReference>
<keyword evidence="10 18" id="KW-0472">Membrane</keyword>
<feature type="domain" description="FZ" evidence="19">
    <location>
        <begin position="230"/>
        <end position="351"/>
    </location>
</feature>
<dbReference type="InterPro" id="IPR020067">
    <property type="entry name" value="Frizzled_dom"/>
</dbReference>
<feature type="transmembrane region" description="Helical" evidence="18">
    <location>
        <begin position="593"/>
        <end position="620"/>
    </location>
</feature>
<feature type="transmembrane region" description="Helical" evidence="18">
    <location>
        <begin position="508"/>
        <end position="533"/>
    </location>
</feature>
<evidence type="ECO:0000256" key="2">
    <source>
        <dbReference type="ARBA" id="ARBA00008077"/>
    </source>
</evidence>
<evidence type="ECO:0000256" key="17">
    <source>
        <dbReference type="SAM" id="MobiDB-lite"/>
    </source>
</evidence>
<feature type="disulfide bond" evidence="14">
    <location>
        <begin position="235"/>
        <end position="296"/>
    </location>
</feature>
<dbReference type="AlphaFoldDB" id="A0AAD8YWC5"/>
<evidence type="ECO:0000256" key="15">
    <source>
        <dbReference type="PROSITE-ProRule" id="PRU00277"/>
    </source>
</evidence>
<keyword evidence="13" id="KW-0807">Transducer</keyword>
<dbReference type="GO" id="GO:0005886">
    <property type="term" value="C:plasma membrane"/>
    <property type="evidence" value="ECO:0007669"/>
    <property type="project" value="UniProtKB-SubCell"/>
</dbReference>
<dbReference type="Gene3D" id="1.10.2000.10">
    <property type="entry name" value="Frizzled cysteine-rich domain"/>
    <property type="match status" value="1"/>
</dbReference>
<dbReference type="InterPro" id="IPR011990">
    <property type="entry name" value="TPR-like_helical_dom_sf"/>
</dbReference>
<keyword evidence="11 14" id="KW-1015">Disulfide bond</keyword>
<dbReference type="PANTHER" id="PTHR11309">
    <property type="entry name" value="FRIZZLED"/>
    <property type="match status" value="1"/>
</dbReference>
<feature type="disulfide bond" evidence="14">
    <location>
        <begin position="280"/>
        <end position="318"/>
    </location>
</feature>
<evidence type="ECO:0000259" key="20">
    <source>
        <dbReference type="PROSITE" id="PS50059"/>
    </source>
</evidence>
<feature type="region of interest" description="Disordered" evidence="17">
    <location>
        <begin position="358"/>
        <end position="388"/>
    </location>
</feature>
<proteinExistence type="inferred from homology"/>
<reference evidence="22" key="1">
    <citation type="submission" date="2023-03" db="EMBL/GenBank/DDBJ databases">
        <title>Electrophorus voltai genome.</title>
        <authorList>
            <person name="Bian C."/>
        </authorList>
    </citation>
    <scope>NUCLEOTIDE SEQUENCE</scope>
    <source>
        <strain evidence="22">CB-2022</strain>
        <tissue evidence="22">Muscle</tissue>
    </source>
</reference>
<dbReference type="SUPFAM" id="SSF63501">
    <property type="entry name" value="Frizzled cysteine-rich domain"/>
    <property type="match status" value="1"/>
</dbReference>
<comment type="caution">
    <text evidence="22">The sequence shown here is derived from an EMBL/GenBank/DDBJ whole genome shotgun (WGS) entry which is preliminary data.</text>
</comment>
<evidence type="ECO:0000256" key="1">
    <source>
        <dbReference type="ARBA" id="ARBA00004651"/>
    </source>
</evidence>
<dbReference type="PROSITE" id="PS50038">
    <property type="entry name" value="FZ"/>
    <property type="match status" value="1"/>
</dbReference>
<dbReference type="Proteomes" id="UP001239994">
    <property type="component" value="Unassembled WGS sequence"/>
</dbReference>
<keyword evidence="7" id="KW-0732">Signal</keyword>
<comment type="subcellular location">
    <subcellularLocation>
        <location evidence="1">Cell membrane</location>
        <topology evidence="1">Multi-pass membrane protein</topology>
    </subcellularLocation>
</comment>
<dbReference type="EC" id="5.2.1.8" evidence="15"/>
<evidence type="ECO:0000256" key="18">
    <source>
        <dbReference type="SAM" id="Phobius"/>
    </source>
</evidence>
<evidence type="ECO:0000256" key="14">
    <source>
        <dbReference type="PROSITE-ProRule" id="PRU00090"/>
    </source>
</evidence>
<dbReference type="InterPro" id="IPR019734">
    <property type="entry name" value="TPR_rpt"/>
</dbReference>
<sequence>MTYSINRTVNFSGFLEYSDEPFESTTHVKYPRMMKLGRDVTVCGLELGLLTMRRGEFSRFLLQPSYAYGEMGCPPLIPPVATLLYEVHIIDFLDSAQVDEFFALSPEEQNCVPLPTLLSVVDTERSFGNRCFNQRRYEDAKDRYKQAMTLLRNREPASEEERRHIREASLPVLLNLSFTYLRLERPRKAMNYGHKALEVSPGNTKALFRCGQLIDVASLLEIGAYDIERGRPVKCEPITIPMCQGIGYNMTRMPNFMKYESQEEASIKLNEFDPLVKYGCDVHLRFFLCSLYVPMCTDQVSTTIPACRAMCEQARQKCSPIMEKFSFSWPDSLDCSKLPTNNDPNALCIEAPENDTMPETKKGEGMLPVPTRPRQPGGGSGRLAGSGSCENQEKFQYVEKSESCAPRCSPMVDVFWSRQDKDFAFIWMAVWSVLCFISTAFTVLTFLLDPQRFQYPERPIIFLSMCYNVYSVAFIIRSVAGAENIACDRENGQLYIIQEGLESTGCTIVFLILYYFGMASSIWWVILTLTWFLAAGRKWGHEAIEAHGSYFHMVAWGVPAMKTIVILTMRKVAGDELTGLCYVGSMDNGALTGFVLVPLSCYLVVGTSFILTGFVALFHIRKIMKTGGTNTEKLEKLMVKIGVFSILYTVPATCVIICYVYERLNMDYWKFRALETKCVSFPGRRTEDCSLDSSVPNVAVFMLKIFMSLVVGITSGVWVWSSKTLQTWQGLCARKLSMRPTRKPCPDVGCHCHYKAAAATVHHTIKMDPYTDSPTNRGKEERAGAHYPYPTEKVMVEKDSGNMPRHKGHSQDSAFELDLASHWQDTSTLLPFFIGLRMAITHGLKSNNPVNRTACFLFIEPGPKSLAAPKAVYQRSLLHRIT</sequence>